<organism evidence="5 6">
    <name type="scientific">Pseudoduganella albidiflava</name>
    <dbReference type="NCBI Taxonomy" id="321983"/>
    <lineage>
        <taxon>Bacteria</taxon>
        <taxon>Pseudomonadati</taxon>
        <taxon>Pseudomonadota</taxon>
        <taxon>Betaproteobacteria</taxon>
        <taxon>Burkholderiales</taxon>
        <taxon>Oxalobacteraceae</taxon>
        <taxon>Telluria group</taxon>
        <taxon>Pseudoduganella</taxon>
    </lineage>
</organism>
<evidence type="ECO:0000313" key="5">
    <source>
        <dbReference type="EMBL" id="QBI01630.1"/>
    </source>
</evidence>
<keyword evidence="6" id="KW-1185">Reference proteome</keyword>
<evidence type="ECO:0000256" key="1">
    <source>
        <dbReference type="ARBA" id="ARBA00022737"/>
    </source>
</evidence>
<evidence type="ECO:0000256" key="3">
    <source>
        <dbReference type="PROSITE-ProRule" id="PRU00339"/>
    </source>
</evidence>
<keyword evidence="1" id="KW-0677">Repeat</keyword>
<keyword evidence="4" id="KW-0732">Signal</keyword>
<dbReference type="PROSITE" id="PS50005">
    <property type="entry name" value="TPR"/>
    <property type="match status" value="4"/>
</dbReference>
<reference evidence="5 6" key="1">
    <citation type="submission" date="2019-02" db="EMBL/GenBank/DDBJ databases">
        <title>Draft Genome Sequences of Six Type Strains of the Genus Massilia.</title>
        <authorList>
            <person name="Miess H."/>
            <person name="Frediansyhah A."/>
            <person name="Gross H."/>
        </authorList>
    </citation>
    <scope>NUCLEOTIDE SEQUENCE [LARGE SCALE GENOMIC DNA]</scope>
    <source>
        <strain evidence="5 6">DSM 17472</strain>
    </source>
</reference>
<feature type="chain" id="PRO_5046326439" evidence="4">
    <location>
        <begin position="37"/>
        <end position="929"/>
    </location>
</feature>
<evidence type="ECO:0000256" key="4">
    <source>
        <dbReference type="SAM" id="SignalP"/>
    </source>
</evidence>
<feature type="repeat" description="TPR" evidence="3">
    <location>
        <begin position="648"/>
        <end position="681"/>
    </location>
</feature>
<feature type="signal peptide" evidence="4">
    <location>
        <begin position="1"/>
        <end position="36"/>
    </location>
</feature>
<gene>
    <name evidence="5" type="primary">prsT</name>
    <name evidence="5" type="ORF">EYF70_12830</name>
</gene>
<feature type="repeat" description="TPR" evidence="3">
    <location>
        <begin position="207"/>
        <end position="240"/>
    </location>
</feature>
<dbReference type="SUPFAM" id="SSF48452">
    <property type="entry name" value="TPR-like"/>
    <property type="match status" value="5"/>
</dbReference>
<evidence type="ECO:0000313" key="6">
    <source>
        <dbReference type="Proteomes" id="UP000292307"/>
    </source>
</evidence>
<dbReference type="Pfam" id="PF13432">
    <property type="entry name" value="TPR_16"/>
    <property type="match status" value="1"/>
</dbReference>
<dbReference type="PANTHER" id="PTHR45586:SF1">
    <property type="entry name" value="LIPOPOLYSACCHARIDE ASSEMBLY PROTEIN B"/>
    <property type="match status" value="1"/>
</dbReference>
<dbReference type="InterPro" id="IPR051012">
    <property type="entry name" value="CellSynth/LPSAsmb/PSIAsmb"/>
</dbReference>
<accession>A0ABX5RSP5</accession>
<dbReference type="Gene3D" id="1.25.40.10">
    <property type="entry name" value="Tetratricopeptide repeat domain"/>
    <property type="match status" value="4"/>
</dbReference>
<dbReference type="InterPro" id="IPR014266">
    <property type="entry name" value="PEP-CTERM_TPR_PrsT"/>
</dbReference>
<feature type="repeat" description="TPR" evidence="3">
    <location>
        <begin position="139"/>
        <end position="172"/>
    </location>
</feature>
<sequence>METVMPNRSSSRRFRTTSILKALSALPLLLALGACSRPPPAEVLLADARRFSAQGDPKAAIIQLKNIVQQQPDHVTARLMLGQMYLDTGDMASAEKELRRARELGAQADLVQPGLGKALLSQSQFQRLLDEFPAQGASAEALALRGQALLYLGRPDEAHPMFERALQLKPGLSDATLGLAKLALIGAQPDKAGQLLEQAIAQNPDNVDALRLKGDLQLAAHDPAAARKSYERILDIKPNNVQARLDLANLAIQQDRLDDARQQIKLARKAQPKNLMISYSQALLDFSEKRYKSALEQVQQVLRVAPEHMPSVLLAGAVSVLTGSDTRAEQYLTQFLQANPEHPYATKLLATVTLRSGKRDDALNIMRAALKGTPNDADLLALAGEAEMQAHNFAQSAAYFEKASELKPERSELRLGHGFSRLQMGDSPKAIAELERAAQGGGGAERAGTLLVLSHMRDKQLDKALSVVDAMIAKGDSAMLQNLRAGVVLGSGDIGGARAGFMKALALDPVYLPALDNLANLDIVAKKPEDARQRYEAALARDKKNAALMTSLANLEARVGKPADAGRWLEQAAKENPDDRAAARQLASFYLQTGEKRKALTLAQKMQATDTADPEALALLAQAQELNRQNDAALESWHRLAALQPASAAVQLRIAAMDLSAKRHDQALQAARKAVKADPDSAEALVLQHALLLDKKAFSEALAAAQSLQARHPDWPLGFKLEGDVLMARQKPGEAVQRYQHALQVAPSGILVIALHGALVGAGKPQEAAAQLRQWLDKQPADLQARTYYASTLMSEGDHKAASKQYEQILRSVPDNAAMLNEYAWSLLQLKDDRALGNAEKAHRIAPKSPAIADTLAAILLDKGDTARAVPLLKAATEQAPAENDIRLRFAQALFLSGDRKGARSQCERLLAVRDFKRQAEVRALMAKL</sequence>
<dbReference type="SMART" id="SM00028">
    <property type="entry name" value="TPR"/>
    <property type="match status" value="16"/>
</dbReference>
<feature type="repeat" description="TPR" evidence="3">
    <location>
        <begin position="377"/>
        <end position="410"/>
    </location>
</feature>
<evidence type="ECO:0000256" key="2">
    <source>
        <dbReference type="ARBA" id="ARBA00022803"/>
    </source>
</evidence>
<dbReference type="Pfam" id="PF14559">
    <property type="entry name" value="TPR_19"/>
    <property type="match status" value="7"/>
</dbReference>
<dbReference type="EMBL" id="CP036401">
    <property type="protein sequence ID" value="QBI01630.1"/>
    <property type="molecule type" value="Genomic_DNA"/>
</dbReference>
<dbReference type="InterPro" id="IPR011990">
    <property type="entry name" value="TPR-like_helical_dom_sf"/>
</dbReference>
<keyword evidence="2 3" id="KW-0802">TPR repeat</keyword>
<dbReference type="PANTHER" id="PTHR45586">
    <property type="entry name" value="TPR REPEAT-CONTAINING PROTEIN PA4667"/>
    <property type="match status" value="1"/>
</dbReference>
<protein>
    <submittedName>
        <fullName evidence="5">PEP-CTERM system TPR-repeat protein PrsT</fullName>
    </submittedName>
</protein>
<proteinExistence type="predicted"/>
<dbReference type="Proteomes" id="UP000292307">
    <property type="component" value="Chromosome"/>
</dbReference>
<name>A0ABX5RSP5_9BURK</name>
<dbReference type="NCBIfam" id="TIGR02917">
    <property type="entry name" value="PEP_TPR_lipo"/>
    <property type="match status" value="1"/>
</dbReference>
<dbReference type="InterPro" id="IPR019734">
    <property type="entry name" value="TPR_rpt"/>
</dbReference>